<organism evidence="2 3">
    <name type="scientific">Petrolisthes manimaculis</name>
    <dbReference type="NCBI Taxonomy" id="1843537"/>
    <lineage>
        <taxon>Eukaryota</taxon>
        <taxon>Metazoa</taxon>
        <taxon>Ecdysozoa</taxon>
        <taxon>Arthropoda</taxon>
        <taxon>Crustacea</taxon>
        <taxon>Multicrustacea</taxon>
        <taxon>Malacostraca</taxon>
        <taxon>Eumalacostraca</taxon>
        <taxon>Eucarida</taxon>
        <taxon>Decapoda</taxon>
        <taxon>Pleocyemata</taxon>
        <taxon>Anomura</taxon>
        <taxon>Galatheoidea</taxon>
        <taxon>Porcellanidae</taxon>
        <taxon>Petrolisthes</taxon>
    </lineage>
</organism>
<dbReference type="Proteomes" id="UP001292094">
    <property type="component" value="Unassembled WGS sequence"/>
</dbReference>
<gene>
    <name evidence="2" type="ORF">Pmani_027448</name>
</gene>
<protein>
    <submittedName>
        <fullName evidence="2">Uncharacterized protein</fullName>
    </submittedName>
</protein>
<dbReference type="AlphaFoldDB" id="A0AAE1P2Z7"/>
<accession>A0AAE1P2Z7</accession>
<dbReference type="EMBL" id="JAWZYT010003075">
    <property type="protein sequence ID" value="KAK4300346.1"/>
    <property type="molecule type" value="Genomic_DNA"/>
</dbReference>
<comment type="caution">
    <text evidence="2">The sequence shown here is derived from an EMBL/GenBank/DDBJ whole genome shotgun (WGS) entry which is preliminary data.</text>
</comment>
<evidence type="ECO:0000313" key="3">
    <source>
        <dbReference type="Proteomes" id="UP001292094"/>
    </source>
</evidence>
<sequence length="67" mass="7459">MASHGRGPRAPDPATVTRHHLSPSRSRLPRPRVRTPAHLVVRLAQYGTRALHIDQGLDIPHLSWSLS</sequence>
<feature type="compositionally biased region" description="Basic residues" evidence="1">
    <location>
        <begin position="17"/>
        <end position="33"/>
    </location>
</feature>
<evidence type="ECO:0000313" key="2">
    <source>
        <dbReference type="EMBL" id="KAK4300346.1"/>
    </source>
</evidence>
<feature type="region of interest" description="Disordered" evidence="1">
    <location>
        <begin position="1"/>
        <end position="33"/>
    </location>
</feature>
<reference evidence="2" key="1">
    <citation type="submission" date="2023-11" db="EMBL/GenBank/DDBJ databases">
        <title>Genome assemblies of two species of porcelain crab, Petrolisthes cinctipes and Petrolisthes manimaculis (Anomura: Porcellanidae).</title>
        <authorList>
            <person name="Angst P."/>
        </authorList>
    </citation>
    <scope>NUCLEOTIDE SEQUENCE</scope>
    <source>
        <strain evidence="2">PB745_02</strain>
        <tissue evidence="2">Gill</tissue>
    </source>
</reference>
<name>A0AAE1P2Z7_9EUCA</name>
<evidence type="ECO:0000256" key="1">
    <source>
        <dbReference type="SAM" id="MobiDB-lite"/>
    </source>
</evidence>
<keyword evidence="3" id="KW-1185">Reference proteome</keyword>
<proteinExistence type="predicted"/>